<protein>
    <submittedName>
        <fullName evidence="2">Uncharacterized protein</fullName>
    </submittedName>
</protein>
<proteinExistence type="predicted"/>
<gene>
    <name evidence="2" type="ORF">5G12_014</name>
</gene>
<organism evidence="2">
    <name type="scientific">uncultured bacterium 5G12</name>
    <dbReference type="NCBI Taxonomy" id="1701325"/>
    <lineage>
        <taxon>Bacteria</taxon>
        <taxon>environmental samples</taxon>
    </lineage>
</organism>
<reference evidence="2" key="1">
    <citation type="submission" date="2016-04" db="EMBL/GenBank/DDBJ databases">
        <title>Exploring the genomic information of specific uncultured soil bacteria through a new metagenomic library-based strategy.</title>
        <authorList>
            <person name="Liu Y."/>
            <person name="Zhang R."/>
        </authorList>
    </citation>
    <scope>NUCLEOTIDE SEQUENCE</scope>
</reference>
<sequence length="44" mass="4998">MEPKPRTSRKRSGRGAFPVQRSGGGKPAVERWEVRMLARVTKDM</sequence>
<dbReference type="EMBL" id="KT342857">
    <property type="protein sequence ID" value="ALG05273.2"/>
    <property type="molecule type" value="Genomic_DNA"/>
</dbReference>
<feature type="region of interest" description="Disordered" evidence="1">
    <location>
        <begin position="1"/>
        <end position="26"/>
    </location>
</feature>
<dbReference type="AlphaFoldDB" id="A0A0N9HQF3"/>
<feature type="compositionally biased region" description="Basic residues" evidence="1">
    <location>
        <begin position="1"/>
        <end position="13"/>
    </location>
</feature>
<accession>A0A0N9HQF3</accession>
<evidence type="ECO:0000313" key="2">
    <source>
        <dbReference type="EMBL" id="ALG05273.2"/>
    </source>
</evidence>
<name>A0A0N9HQF3_9BACT</name>
<evidence type="ECO:0000256" key="1">
    <source>
        <dbReference type="SAM" id="MobiDB-lite"/>
    </source>
</evidence>